<dbReference type="Proteomes" id="UP001207930">
    <property type="component" value="Unassembled WGS sequence"/>
</dbReference>
<protein>
    <submittedName>
        <fullName evidence="2">SMI1/KNR4 family protein</fullName>
    </submittedName>
</protein>
<keyword evidence="3" id="KW-1185">Reference proteome</keyword>
<reference evidence="2 3" key="1">
    <citation type="submission" date="2022-10" db="EMBL/GenBank/DDBJ databases">
        <title>Luteolibacter flavescens strain MCCC 1K03193, whole genome shotgun sequencing project.</title>
        <authorList>
            <person name="Zhao G."/>
            <person name="Shen L."/>
        </authorList>
    </citation>
    <scope>NUCLEOTIDE SEQUENCE [LARGE SCALE GENOMIC DNA]</scope>
    <source>
        <strain evidence="2 3">MCCC 1K03193</strain>
    </source>
</reference>
<dbReference type="Pfam" id="PF09346">
    <property type="entry name" value="SMI1_KNR4"/>
    <property type="match status" value="1"/>
</dbReference>
<sequence>MAFDISEEQVRLTEAEIGLGFPPVYRSLMMANNGGLAFDGMDEWTLNPIKDSSDRKRLSRSCNHVIVETSKAKEWRGFPPEGLAIGSSGSGDIILLMPSPADPGMLEDKILKFDHETGELEELAADLSKFEIE</sequence>
<name>A0ABT3FTL3_9BACT</name>
<proteinExistence type="predicted"/>
<gene>
    <name evidence="2" type="ORF">OKA04_16450</name>
</gene>
<dbReference type="InterPro" id="IPR037883">
    <property type="entry name" value="Knr4/Smi1-like_sf"/>
</dbReference>
<evidence type="ECO:0000259" key="1">
    <source>
        <dbReference type="Pfam" id="PF09346"/>
    </source>
</evidence>
<dbReference type="RefSeq" id="WP_264502286.1">
    <property type="nucleotide sequence ID" value="NZ_JAPDDS010000009.1"/>
</dbReference>
<organism evidence="2 3">
    <name type="scientific">Luteolibacter flavescens</name>
    <dbReference type="NCBI Taxonomy" id="1859460"/>
    <lineage>
        <taxon>Bacteria</taxon>
        <taxon>Pseudomonadati</taxon>
        <taxon>Verrucomicrobiota</taxon>
        <taxon>Verrucomicrobiia</taxon>
        <taxon>Verrucomicrobiales</taxon>
        <taxon>Verrucomicrobiaceae</taxon>
        <taxon>Luteolibacter</taxon>
    </lineage>
</organism>
<feature type="domain" description="Knr4/Smi1-like" evidence="1">
    <location>
        <begin position="5"/>
        <end position="130"/>
    </location>
</feature>
<dbReference type="EMBL" id="JAPDDS010000009">
    <property type="protein sequence ID" value="MCW1886330.1"/>
    <property type="molecule type" value="Genomic_DNA"/>
</dbReference>
<evidence type="ECO:0000313" key="3">
    <source>
        <dbReference type="Proteomes" id="UP001207930"/>
    </source>
</evidence>
<evidence type="ECO:0000313" key="2">
    <source>
        <dbReference type="EMBL" id="MCW1886330.1"/>
    </source>
</evidence>
<dbReference type="SUPFAM" id="SSF160631">
    <property type="entry name" value="SMI1/KNR4-like"/>
    <property type="match status" value="1"/>
</dbReference>
<dbReference type="InterPro" id="IPR018958">
    <property type="entry name" value="Knr4/Smi1-like_dom"/>
</dbReference>
<dbReference type="Gene3D" id="3.40.1580.10">
    <property type="entry name" value="SMI1/KNR4-like"/>
    <property type="match status" value="1"/>
</dbReference>
<accession>A0ABT3FTL3</accession>
<comment type="caution">
    <text evidence="2">The sequence shown here is derived from an EMBL/GenBank/DDBJ whole genome shotgun (WGS) entry which is preliminary data.</text>
</comment>